<dbReference type="SUPFAM" id="SSF53474">
    <property type="entry name" value="alpha/beta-Hydrolases"/>
    <property type="match status" value="1"/>
</dbReference>
<proteinExistence type="predicted"/>
<comment type="caution">
    <text evidence="1">The sequence shown here is derived from an EMBL/GenBank/DDBJ whole genome shotgun (WGS) entry which is preliminary data.</text>
</comment>
<evidence type="ECO:0008006" key="3">
    <source>
        <dbReference type="Google" id="ProtNLM"/>
    </source>
</evidence>
<dbReference type="RefSeq" id="WP_094865508.1">
    <property type="nucleotide sequence ID" value="NZ_NKYE01000020.1"/>
</dbReference>
<dbReference type="InParanoid" id="A0A263CWC8"/>
<name>A0A263CWC8_9PSEU</name>
<evidence type="ECO:0000313" key="2">
    <source>
        <dbReference type="Proteomes" id="UP000242444"/>
    </source>
</evidence>
<dbReference type="Proteomes" id="UP000242444">
    <property type="component" value="Unassembled WGS sequence"/>
</dbReference>
<organism evidence="1 2">
    <name type="scientific">Amycolatopsis antarctica</name>
    <dbReference type="NCBI Taxonomy" id="1854586"/>
    <lineage>
        <taxon>Bacteria</taxon>
        <taxon>Bacillati</taxon>
        <taxon>Actinomycetota</taxon>
        <taxon>Actinomycetes</taxon>
        <taxon>Pseudonocardiales</taxon>
        <taxon>Pseudonocardiaceae</taxon>
        <taxon>Amycolatopsis</taxon>
    </lineage>
</organism>
<accession>A0A263CWC8</accession>
<dbReference type="EMBL" id="NKYE01000020">
    <property type="protein sequence ID" value="OZM70450.1"/>
    <property type="molecule type" value="Genomic_DNA"/>
</dbReference>
<reference evidence="1 2" key="1">
    <citation type="submission" date="2017-07" db="EMBL/GenBank/DDBJ databases">
        <title>Amycolatopsis antarcticus sp. nov., isolated from the surface of an Antarcticus brown macroalga.</title>
        <authorList>
            <person name="Wang J."/>
            <person name="Leiva S."/>
            <person name="Huang J."/>
            <person name="Huang Y."/>
        </authorList>
    </citation>
    <scope>NUCLEOTIDE SEQUENCE [LARGE SCALE GENOMIC DNA]</scope>
    <source>
        <strain evidence="1 2">AU-G6</strain>
    </source>
</reference>
<protein>
    <recommendedName>
        <fullName evidence="3">Alpha/beta hydrolase</fullName>
    </recommendedName>
</protein>
<dbReference type="AlphaFoldDB" id="A0A263CWC8"/>
<evidence type="ECO:0000313" key="1">
    <source>
        <dbReference type="EMBL" id="OZM70450.1"/>
    </source>
</evidence>
<sequence length="75" mass="7795">MRLHASRPASGLLGHGYDDAARAAGMRWISVDKPGTGDSDPDRQASLPGYAADIGQLADQWHLRTGPGVAWGGGP</sequence>
<gene>
    <name evidence="1" type="ORF">CFN78_25135</name>
</gene>
<dbReference type="OrthoDB" id="9800988at2"/>
<dbReference type="Gene3D" id="3.40.50.1820">
    <property type="entry name" value="alpha/beta hydrolase"/>
    <property type="match status" value="1"/>
</dbReference>
<dbReference type="InterPro" id="IPR029058">
    <property type="entry name" value="AB_hydrolase_fold"/>
</dbReference>
<keyword evidence="2" id="KW-1185">Reference proteome</keyword>